<evidence type="ECO:0000313" key="2">
    <source>
        <dbReference type="Proteomes" id="UP001642464"/>
    </source>
</evidence>
<dbReference type="Proteomes" id="UP001642464">
    <property type="component" value="Unassembled WGS sequence"/>
</dbReference>
<sequence>MIADQHGRVMTMTSRARETIFRKNMSESQIRNPQNQPPCQADQIVHGCWWDAPKPLTLFDAQKEEFGGIDFKDMLLTVFNESAYNDHMCSSGVRTWTLDVPRCAPCDNEPCSCQHLAVFCRLLAYPEWAIFVVAPLEELRGAATFAVDKENITVDDIDKKKNNLYEDNIMVQNTGRVKLPFTATVSAGKGDKMSGITVEPANGTLAAGENMTLALKFNLSSFAYGTSSGWVT</sequence>
<gene>
    <name evidence="1" type="ORF">SCF082_LOCUS27137</name>
</gene>
<reference evidence="1 2" key="1">
    <citation type="submission" date="2024-02" db="EMBL/GenBank/DDBJ databases">
        <authorList>
            <person name="Chen Y."/>
            <person name="Shah S."/>
            <person name="Dougan E. K."/>
            <person name="Thang M."/>
            <person name="Chan C."/>
        </authorList>
    </citation>
    <scope>NUCLEOTIDE SEQUENCE [LARGE SCALE GENOMIC DNA]</scope>
</reference>
<proteinExistence type="predicted"/>
<keyword evidence="2" id="KW-1185">Reference proteome</keyword>
<comment type="caution">
    <text evidence="1">The sequence shown here is derived from an EMBL/GenBank/DDBJ whole genome shotgun (WGS) entry which is preliminary data.</text>
</comment>
<dbReference type="Gene3D" id="2.60.40.10">
    <property type="entry name" value="Immunoglobulins"/>
    <property type="match status" value="1"/>
</dbReference>
<dbReference type="InterPro" id="IPR013783">
    <property type="entry name" value="Ig-like_fold"/>
</dbReference>
<name>A0ABP0MDH2_9DINO</name>
<accession>A0ABP0MDH2</accession>
<protein>
    <submittedName>
        <fullName evidence="1">Uncharacterized protein</fullName>
    </submittedName>
</protein>
<organism evidence="1 2">
    <name type="scientific">Durusdinium trenchii</name>
    <dbReference type="NCBI Taxonomy" id="1381693"/>
    <lineage>
        <taxon>Eukaryota</taxon>
        <taxon>Sar</taxon>
        <taxon>Alveolata</taxon>
        <taxon>Dinophyceae</taxon>
        <taxon>Suessiales</taxon>
        <taxon>Symbiodiniaceae</taxon>
        <taxon>Durusdinium</taxon>
    </lineage>
</organism>
<dbReference type="EMBL" id="CAXAMM010020868">
    <property type="protein sequence ID" value="CAK9048817.1"/>
    <property type="molecule type" value="Genomic_DNA"/>
</dbReference>
<evidence type="ECO:0000313" key="1">
    <source>
        <dbReference type="EMBL" id="CAK9048817.1"/>
    </source>
</evidence>
<feature type="non-terminal residue" evidence="1">
    <location>
        <position position="232"/>
    </location>
</feature>